<reference evidence="2" key="2">
    <citation type="submission" date="2025-08" db="UniProtKB">
        <authorList>
            <consortium name="RefSeq"/>
        </authorList>
    </citation>
    <scope>IDENTIFICATION</scope>
</reference>
<keyword evidence="1" id="KW-1185">Reference proteome</keyword>
<dbReference type="KEGG" id="ghi:107952302"/>
<organism evidence="1 2">
    <name type="scientific">Gossypium hirsutum</name>
    <name type="common">Upland cotton</name>
    <name type="synonym">Gossypium mexicanum</name>
    <dbReference type="NCBI Taxonomy" id="3635"/>
    <lineage>
        <taxon>Eukaryota</taxon>
        <taxon>Viridiplantae</taxon>
        <taxon>Streptophyta</taxon>
        <taxon>Embryophyta</taxon>
        <taxon>Tracheophyta</taxon>
        <taxon>Spermatophyta</taxon>
        <taxon>Magnoliopsida</taxon>
        <taxon>eudicotyledons</taxon>
        <taxon>Gunneridae</taxon>
        <taxon>Pentapetalae</taxon>
        <taxon>rosids</taxon>
        <taxon>malvids</taxon>
        <taxon>Malvales</taxon>
        <taxon>Malvaceae</taxon>
        <taxon>Malvoideae</taxon>
        <taxon>Gossypium</taxon>
    </lineage>
</organism>
<gene>
    <name evidence="2" type="primary">LOC107952302</name>
</gene>
<proteinExistence type="predicted"/>
<evidence type="ECO:0008006" key="3">
    <source>
        <dbReference type="Google" id="ProtNLM"/>
    </source>
</evidence>
<dbReference type="RefSeq" id="XP_016743056.2">
    <property type="nucleotide sequence ID" value="XM_016887567.2"/>
</dbReference>
<dbReference type="STRING" id="3635.A0A1U8NVQ9"/>
<sequence length="192" mass="23345">MAAFMEAIEYCELYDLGFSGQWYTWERGRLVDNNIRERLDKRVANSKWWDLFPGYKVWWKLIRRRDWILEAGFEERLKWEWNSNNLDVLKKLKNLGLSLSNWAKQEKKQTERRTKELNDRLSKLGAGEISDEVLKEITNIKLELNLEADKEELFWEQRARVNWLRLGDRNTAFFHKSATQRKRKKSNYRVKK</sequence>
<accession>A0A1U8NVQ9</accession>
<evidence type="ECO:0000313" key="2">
    <source>
        <dbReference type="RefSeq" id="XP_016743056.2"/>
    </source>
</evidence>
<dbReference type="PaxDb" id="3635-A0A1U8NVQ9"/>
<evidence type="ECO:0000313" key="1">
    <source>
        <dbReference type="Proteomes" id="UP000818029"/>
    </source>
</evidence>
<dbReference type="GeneID" id="107952302"/>
<reference evidence="1" key="1">
    <citation type="journal article" date="2020" name="Nat. Genet.">
        <title>Genomic diversifications of five Gossypium allopolyploid species and their impact on cotton improvement.</title>
        <authorList>
            <person name="Chen Z.J."/>
            <person name="Sreedasyam A."/>
            <person name="Ando A."/>
            <person name="Song Q."/>
            <person name="De Santiago L.M."/>
            <person name="Hulse-Kemp A.M."/>
            <person name="Ding M."/>
            <person name="Ye W."/>
            <person name="Kirkbride R.C."/>
            <person name="Jenkins J."/>
            <person name="Plott C."/>
            <person name="Lovell J."/>
            <person name="Lin Y.M."/>
            <person name="Vaughn R."/>
            <person name="Liu B."/>
            <person name="Simpson S."/>
            <person name="Scheffler B.E."/>
            <person name="Wen L."/>
            <person name="Saski C.A."/>
            <person name="Grover C.E."/>
            <person name="Hu G."/>
            <person name="Conover J.L."/>
            <person name="Carlson J.W."/>
            <person name="Shu S."/>
            <person name="Boston L.B."/>
            <person name="Williams M."/>
            <person name="Peterson D.G."/>
            <person name="McGee K."/>
            <person name="Jones D.C."/>
            <person name="Wendel J.F."/>
            <person name="Stelly D.M."/>
            <person name="Grimwood J."/>
            <person name="Schmutz J."/>
        </authorList>
    </citation>
    <scope>NUCLEOTIDE SEQUENCE [LARGE SCALE GENOMIC DNA]</scope>
    <source>
        <strain evidence="1">cv. TM-1</strain>
    </source>
</reference>
<name>A0A1U8NVQ9_GOSHI</name>
<dbReference type="Proteomes" id="UP000818029">
    <property type="component" value="Chromosome A02"/>
</dbReference>
<dbReference type="AlphaFoldDB" id="A0A1U8NVQ9"/>
<protein>
    <recommendedName>
        <fullName evidence="3">Reverse transcriptase</fullName>
    </recommendedName>
</protein>